<dbReference type="Gene3D" id="1.10.10.2840">
    <property type="entry name" value="PucR C-terminal helix-turn-helix domain"/>
    <property type="match status" value="1"/>
</dbReference>
<reference evidence="5 6" key="1">
    <citation type="submission" date="2023-05" db="EMBL/GenBank/DDBJ databases">
        <title>Draft genome sequence of Streptomyces sp. B-S-A6 isolated from a cave soil in Thailand.</title>
        <authorList>
            <person name="Chamroensaksri N."/>
            <person name="Muangham S."/>
        </authorList>
    </citation>
    <scope>NUCLEOTIDE SEQUENCE [LARGE SCALE GENOMIC DNA]</scope>
    <source>
        <strain evidence="5 6">B-S-A6</strain>
    </source>
</reference>
<dbReference type="InterPro" id="IPR051448">
    <property type="entry name" value="CdaR-like_regulators"/>
</dbReference>
<feature type="domain" description="PucR C-terminal helix-turn-helix" evidence="3">
    <location>
        <begin position="438"/>
        <end position="496"/>
    </location>
</feature>
<gene>
    <name evidence="5" type="ORF">QIS96_17845</name>
</gene>
<dbReference type="InterPro" id="IPR041522">
    <property type="entry name" value="CdaR_GGDEF"/>
</dbReference>
<evidence type="ECO:0000256" key="1">
    <source>
        <dbReference type="ARBA" id="ARBA00006754"/>
    </source>
</evidence>
<keyword evidence="6" id="KW-1185">Reference proteome</keyword>
<accession>A0ABT6SBV6</accession>
<dbReference type="InterPro" id="IPR012914">
    <property type="entry name" value="PucR_dom"/>
</dbReference>
<protein>
    <submittedName>
        <fullName evidence="5">PucR family transcriptional regulator</fullName>
    </submittedName>
</protein>
<feature type="domain" description="Purine catabolism PurC-like" evidence="2">
    <location>
        <begin position="8"/>
        <end position="127"/>
    </location>
</feature>
<dbReference type="EMBL" id="JASCIQ010000017">
    <property type="protein sequence ID" value="MDI3405677.1"/>
    <property type="molecule type" value="Genomic_DNA"/>
</dbReference>
<dbReference type="InterPro" id="IPR025736">
    <property type="entry name" value="PucR_C-HTH_dom"/>
</dbReference>
<dbReference type="RefSeq" id="WP_282543615.1">
    <property type="nucleotide sequence ID" value="NZ_JASCIQ010000017.1"/>
</dbReference>
<comment type="similarity">
    <text evidence="1">Belongs to the CdaR family.</text>
</comment>
<dbReference type="Proteomes" id="UP001223978">
    <property type="component" value="Unassembled WGS sequence"/>
</dbReference>
<comment type="caution">
    <text evidence="5">The sequence shown here is derived from an EMBL/GenBank/DDBJ whole genome shotgun (WGS) entry which is preliminary data.</text>
</comment>
<evidence type="ECO:0000313" key="6">
    <source>
        <dbReference type="Proteomes" id="UP001223978"/>
    </source>
</evidence>
<sequence>MQMTVSRVLAHPSLAPAGPRVLTGSEGLERAVRWIHSSEVLAIAPLLRGGELLLTGGTNLAHASEDQLRCYARSLAERAVAGVAIETGGELSAVPPALLAEASALGFPVVELRRVVPFVEVAEVINASLVDDSVVRLRSAGVLSHAMSGSLADGGGVQEVLDTLVRHVPAGAALFDAVGRVIATSGPVGRSGLELPDSRGGTAAPLAIRGVPTATLVLYPDAAADVALLELAQDRAVEALQLALMRTRPPGAQELAASELVRLAAGGSAHPQRIRRLGASLGFPPDAPVVAVAVRAARTPAALRGLDAVLARHGRTAVDMPSPLAMHALVSLRAPHRAASGVRPRLIAALTEWCADDRTAIAVGPALPELADAAASLRAATECLPRPGCAFTGGVADATEQGVQRLLLDDAFRTPAERLVREQLGLLLTLRDEERDLLLTTLGAYFDSGFNKTRTAADLHLQRQSLYARLQRAFDLLGGDPTGTPRALPLHLALRLWRGLL</sequence>
<proteinExistence type="inferred from homology"/>
<evidence type="ECO:0000259" key="4">
    <source>
        <dbReference type="Pfam" id="PF17853"/>
    </source>
</evidence>
<name>A0ABT6SBV6_9ACTN</name>
<feature type="domain" description="CdaR GGDEF-like" evidence="4">
    <location>
        <begin position="268"/>
        <end position="384"/>
    </location>
</feature>
<dbReference type="PANTHER" id="PTHR33744">
    <property type="entry name" value="CARBOHYDRATE DIACID REGULATOR"/>
    <property type="match status" value="1"/>
</dbReference>
<organism evidence="5 6">
    <name type="scientific">Streptomyces cavernicola</name>
    <dbReference type="NCBI Taxonomy" id="3043613"/>
    <lineage>
        <taxon>Bacteria</taxon>
        <taxon>Bacillati</taxon>
        <taxon>Actinomycetota</taxon>
        <taxon>Actinomycetes</taxon>
        <taxon>Kitasatosporales</taxon>
        <taxon>Streptomycetaceae</taxon>
        <taxon>Streptomyces</taxon>
    </lineage>
</organism>
<dbReference type="Pfam" id="PF07905">
    <property type="entry name" value="PucR"/>
    <property type="match status" value="1"/>
</dbReference>
<dbReference type="PANTHER" id="PTHR33744:SF7">
    <property type="entry name" value="PUCR FAMILY TRANSCRIPTIONAL REGULATOR"/>
    <property type="match status" value="1"/>
</dbReference>
<dbReference type="Pfam" id="PF13556">
    <property type="entry name" value="HTH_30"/>
    <property type="match status" value="1"/>
</dbReference>
<evidence type="ECO:0000259" key="2">
    <source>
        <dbReference type="Pfam" id="PF07905"/>
    </source>
</evidence>
<evidence type="ECO:0000259" key="3">
    <source>
        <dbReference type="Pfam" id="PF13556"/>
    </source>
</evidence>
<dbReference type="Pfam" id="PF17853">
    <property type="entry name" value="GGDEF_2"/>
    <property type="match status" value="1"/>
</dbReference>
<dbReference type="InterPro" id="IPR042070">
    <property type="entry name" value="PucR_C-HTH_sf"/>
</dbReference>
<evidence type="ECO:0000313" key="5">
    <source>
        <dbReference type="EMBL" id="MDI3405677.1"/>
    </source>
</evidence>